<sequence length="866" mass="96661">MNLATLLSLFLALVFTAQAVFVNDAFKKDWVSYNLGPAIKYALIDHETVLELSESNILYYRDILSSKIKGFIDLSLHGSNDFMVGDATIATFSNHSSLVSVFDRKTGIFIVSIPLENPPIQIKPYSNYGWTFLQEGDVENELVTWDGLTLTKLGRFSAHSFSQFSAPDTTYLCIEKSAFLLTFQEKEQGRVLEVATLDHGVLSDFLFPQMLADGGKLKSKQSTQVFITETVIVSYCGKSLVLSTISDGVPKTVFSKVYDEILDVQVSNKAFVVITQKKAHILDLAKFLDTGAEPSIQDGLVKVLPYLKHAILTSGHFITLNGDKSGEKVIVHDYDVKSDSSRVSPLLLSLFSATGESIIVNIPPLASRIEEAHHLVEESRSLSIIYRWIVRVLSHLSRFGRLLYNIISRTKSEASLTDEDVFGFNKILLQIDHQRLQVAAKSSRNGRVLWIHTIEDGGKIQEVRALGSKAFIIFDGAAQTLDLVSGELIASRVFDGVVEKVVTLVTDIPQDELDEHTTVEAIAVKIEDKLEYLVGEQNVSASQFILHQYANSLQAYRVDETSLTPTWQWHKPDHRLLAVTKNSNTLTSAGGIARYDRSVLYKYLNPNLVSIISEDNGKVIFTLVDGITGTVIHTQEHKDELIDLESICITQTDNWVVYSMFVVSPHSEQRLVAIDLFQDTKDISGAEKTAFNSPNVTASAKTFIYPERIMSLESTVTKFGITVKSIIALTQSGSLVDIPKFLLNSRRVDGRKLTTEDQMDDFRMLPYEPGIPQNTFKVLNHKYKLQVSENLKILVLPTELESTSVVCFVNKLNDFCTIVQPSSSYDLLKSDFDKPKLILTIAALVAAYLFSKPLVLSKKLNQKWID</sequence>
<reference evidence="14 15" key="1">
    <citation type="submission" date="2016-05" db="EMBL/GenBank/DDBJ databases">
        <title>Comparative genomics of biotechnologically important yeasts.</title>
        <authorList>
            <consortium name="DOE Joint Genome Institute"/>
            <person name="Riley R."/>
            <person name="Haridas S."/>
            <person name="Wolfe K.H."/>
            <person name="Lopes M.R."/>
            <person name="Hittinger C.T."/>
            <person name="Goker M."/>
            <person name="Salamov A."/>
            <person name="Wisecaver J."/>
            <person name="Long T.M."/>
            <person name="Aerts A.L."/>
            <person name="Barry K."/>
            <person name="Choi C."/>
            <person name="Clum A."/>
            <person name="Coughlan A.Y."/>
            <person name="Deshpande S."/>
            <person name="Douglass A.P."/>
            <person name="Hanson S.J."/>
            <person name="Klenk H.-P."/>
            <person name="LaButti K."/>
            <person name="Lapidus A."/>
            <person name="Lindquist E."/>
            <person name="Lipzen A."/>
            <person name="Meier-kolthoff J.P."/>
            <person name="Ohm R.A."/>
            <person name="Otillar R.P."/>
            <person name="Pangilinan J."/>
            <person name="Peng Y."/>
            <person name="Rokas A."/>
            <person name="Rosa C.A."/>
            <person name="Scheuner C."/>
            <person name="Sibirny A.A."/>
            <person name="Slot J.C."/>
            <person name="Stielow J.B."/>
            <person name="Sun H."/>
            <person name="Kurtzman C.P."/>
            <person name="Blackwell M."/>
            <person name="Grigoriev I.V."/>
            <person name="Jeffries T.W."/>
        </authorList>
    </citation>
    <scope>NUCLEOTIDE SEQUENCE [LARGE SCALE GENOMIC DNA]</scope>
    <source>
        <strain evidence="14 15">NRRL YB-4993</strain>
    </source>
</reference>
<keyword evidence="5 11" id="KW-0812">Transmembrane</keyword>
<dbReference type="InterPro" id="IPR026895">
    <property type="entry name" value="EMC1"/>
</dbReference>
<gene>
    <name evidence="14" type="ORF">METBIDRAFT_33794</name>
</gene>
<feature type="chain" id="PRO_5008291859" description="ER membrane protein complex subunit 1" evidence="12">
    <location>
        <begin position="20"/>
        <end position="866"/>
    </location>
</feature>
<evidence type="ECO:0000313" key="15">
    <source>
        <dbReference type="Proteomes" id="UP000092555"/>
    </source>
</evidence>
<dbReference type="GO" id="GO:0072546">
    <property type="term" value="C:EMC complex"/>
    <property type="evidence" value="ECO:0007669"/>
    <property type="project" value="InterPro"/>
</dbReference>
<evidence type="ECO:0000256" key="10">
    <source>
        <dbReference type="ARBA" id="ARBA00023180"/>
    </source>
</evidence>
<dbReference type="AlphaFoldDB" id="A0A1A0H265"/>
<feature type="domain" description="ER membrane protein complex subunit 1 C-terminal" evidence="13">
    <location>
        <begin position="652"/>
        <end position="864"/>
    </location>
</feature>
<dbReference type="GO" id="GO:0034975">
    <property type="term" value="P:protein folding in endoplasmic reticulum"/>
    <property type="evidence" value="ECO:0007669"/>
    <property type="project" value="TreeGrafter"/>
</dbReference>
<dbReference type="GeneID" id="30029375"/>
<keyword evidence="6 12" id="KW-0732">Signal</keyword>
<evidence type="ECO:0000256" key="12">
    <source>
        <dbReference type="SAM" id="SignalP"/>
    </source>
</evidence>
<dbReference type="Pfam" id="PF07774">
    <property type="entry name" value="EMC1_C"/>
    <property type="match status" value="1"/>
</dbReference>
<comment type="similarity">
    <text evidence="2">Belongs to the EMC1 family.</text>
</comment>
<evidence type="ECO:0000256" key="1">
    <source>
        <dbReference type="ARBA" id="ARBA00004115"/>
    </source>
</evidence>
<evidence type="ECO:0000256" key="5">
    <source>
        <dbReference type="ARBA" id="ARBA00022692"/>
    </source>
</evidence>
<dbReference type="InterPro" id="IPR011047">
    <property type="entry name" value="Quinoprotein_ADH-like_sf"/>
</dbReference>
<proteinExistence type="inferred from homology"/>
<dbReference type="OrthoDB" id="28092at2759"/>
<evidence type="ECO:0000256" key="2">
    <source>
        <dbReference type="ARBA" id="ARBA00007904"/>
    </source>
</evidence>
<dbReference type="RefSeq" id="XP_018709443.1">
    <property type="nucleotide sequence ID" value="XM_018856399.1"/>
</dbReference>
<evidence type="ECO:0000256" key="11">
    <source>
        <dbReference type="SAM" id="Phobius"/>
    </source>
</evidence>
<dbReference type="Proteomes" id="UP000092555">
    <property type="component" value="Unassembled WGS sequence"/>
</dbReference>
<evidence type="ECO:0000256" key="8">
    <source>
        <dbReference type="ARBA" id="ARBA00022989"/>
    </source>
</evidence>
<organism evidence="14 15">
    <name type="scientific">Metschnikowia bicuspidata var. bicuspidata NRRL YB-4993</name>
    <dbReference type="NCBI Taxonomy" id="869754"/>
    <lineage>
        <taxon>Eukaryota</taxon>
        <taxon>Fungi</taxon>
        <taxon>Dikarya</taxon>
        <taxon>Ascomycota</taxon>
        <taxon>Saccharomycotina</taxon>
        <taxon>Pichiomycetes</taxon>
        <taxon>Metschnikowiaceae</taxon>
        <taxon>Metschnikowia</taxon>
    </lineage>
</organism>
<keyword evidence="7" id="KW-0256">Endoplasmic reticulum</keyword>
<name>A0A1A0H265_9ASCO</name>
<evidence type="ECO:0000256" key="7">
    <source>
        <dbReference type="ARBA" id="ARBA00022824"/>
    </source>
</evidence>
<keyword evidence="8 11" id="KW-1133">Transmembrane helix</keyword>
<evidence type="ECO:0000256" key="3">
    <source>
        <dbReference type="ARBA" id="ARBA00011276"/>
    </source>
</evidence>
<evidence type="ECO:0000256" key="6">
    <source>
        <dbReference type="ARBA" id="ARBA00022729"/>
    </source>
</evidence>
<evidence type="ECO:0000256" key="4">
    <source>
        <dbReference type="ARBA" id="ARBA00020824"/>
    </source>
</evidence>
<comment type="caution">
    <text evidence="14">The sequence shown here is derived from an EMBL/GenBank/DDBJ whole genome shotgun (WGS) entry which is preliminary data.</text>
</comment>
<evidence type="ECO:0000259" key="13">
    <source>
        <dbReference type="Pfam" id="PF07774"/>
    </source>
</evidence>
<evidence type="ECO:0000313" key="14">
    <source>
        <dbReference type="EMBL" id="OBA18048.1"/>
    </source>
</evidence>
<protein>
    <recommendedName>
        <fullName evidence="4">ER membrane protein complex subunit 1</fullName>
    </recommendedName>
</protein>
<dbReference type="InterPro" id="IPR011678">
    <property type="entry name" value="EMC1_C"/>
</dbReference>
<comment type="subcellular location">
    <subcellularLocation>
        <location evidence="1">Endoplasmic reticulum membrane</location>
        <topology evidence="1">Single-pass type I membrane protein</topology>
    </subcellularLocation>
</comment>
<keyword evidence="9 11" id="KW-0472">Membrane</keyword>
<keyword evidence="15" id="KW-1185">Reference proteome</keyword>
<dbReference type="EMBL" id="LXTC01000009">
    <property type="protein sequence ID" value="OBA18048.1"/>
    <property type="molecule type" value="Genomic_DNA"/>
</dbReference>
<dbReference type="SUPFAM" id="SSF50998">
    <property type="entry name" value="Quinoprotein alcohol dehydrogenase-like"/>
    <property type="match status" value="1"/>
</dbReference>
<comment type="subunit">
    <text evidence="3">Component of the ER membrane protein complex (EMC).</text>
</comment>
<feature type="transmembrane region" description="Helical" evidence="11">
    <location>
        <begin position="837"/>
        <end position="856"/>
    </location>
</feature>
<dbReference type="PANTHER" id="PTHR21573:SF0">
    <property type="entry name" value="ER MEMBRANE PROTEIN COMPLEX SUBUNIT 1"/>
    <property type="match status" value="1"/>
</dbReference>
<feature type="signal peptide" evidence="12">
    <location>
        <begin position="1"/>
        <end position="19"/>
    </location>
</feature>
<dbReference type="STRING" id="869754.A0A1A0H265"/>
<keyword evidence="10" id="KW-0325">Glycoprotein</keyword>
<dbReference type="PANTHER" id="PTHR21573">
    <property type="entry name" value="ER MEMBRANE PROTEIN COMPLEX SUBUNIT 1"/>
    <property type="match status" value="1"/>
</dbReference>
<evidence type="ECO:0000256" key="9">
    <source>
        <dbReference type="ARBA" id="ARBA00023136"/>
    </source>
</evidence>
<accession>A0A1A0H265</accession>